<comment type="subunit">
    <text evidence="7">Heterodimer of a catalytic subunit (MsrP) and a heme-binding subunit (MsrQ).</text>
</comment>
<dbReference type="EMBL" id="FOXV01000001">
    <property type="protein sequence ID" value="SFQ07597.1"/>
    <property type="molecule type" value="Genomic_DNA"/>
</dbReference>
<keyword evidence="7" id="KW-0349">Heme</keyword>
<evidence type="ECO:0000256" key="1">
    <source>
        <dbReference type="ARBA" id="ARBA00004141"/>
    </source>
</evidence>
<keyword evidence="7" id="KW-0285">Flavoprotein</keyword>
<gene>
    <name evidence="7" type="primary">msrQ</name>
    <name evidence="9" type="ORF">SAMN05421853_101552</name>
</gene>
<keyword evidence="6 7" id="KW-0472">Membrane</keyword>
<dbReference type="GO" id="GO:0010181">
    <property type="term" value="F:FMN binding"/>
    <property type="evidence" value="ECO:0007669"/>
    <property type="project" value="UniProtKB-UniRule"/>
</dbReference>
<feature type="transmembrane region" description="Helical" evidence="7">
    <location>
        <begin position="54"/>
        <end position="70"/>
    </location>
</feature>
<evidence type="ECO:0000256" key="2">
    <source>
        <dbReference type="ARBA" id="ARBA00022448"/>
    </source>
</evidence>
<evidence type="ECO:0000256" key="7">
    <source>
        <dbReference type="HAMAP-Rule" id="MF_01207"/>
    </source>
</evidence>
<feature type="transmembrane region" description="Helical" evidence="7">
    <location>
        <begin position="151"/>
        <end position="169"/>
    </location>
</feature>
<feature type="transmembrane region" description="Helical" evidence="7">
    <location>
        <begin position="14"/>
        <end position="34"/>
    </location>
</feature>
<keyword evidence="7" id="KW-1003">Cell membrane</keyword>
<feature type="transmembrane region" description="Helical" evidence="7">
    <location>
        <begin position="82"/>
        <end position="101"/>
    </location>
</feature>
<feature type="transmembrane region" description="Helical" evidence="7">
    <location>
        <begin position="121"/>
        <end position="139"/>
    </location>
</feature>
<organism evidence="9 10">
    <name type="scientific">Roseivivax halotolerans</name>
    <dbReference type="NCBI Taxonomy" id="93684"/>
    <lineage>
        <taxon>Bacteria</taxon>
        <taxon>Pseudomonadati</taxon>
        <taxon>Pseudomonadota</taxon>
        <taxon>Alphaproteobacteria</taxon>
        <taxon>Rhodobacterales</taxon>
        <taxon>Roseobacteraceae</taxon>
        <taxon>Roseivivax</taxon>
    </lineage>
</organism>
<proteinExistence type="inferred from homology"/>
<evidence type="ECO:0000313" key="10">
    <source>
        <dbReference type="Proteomes" id="UP000243106"/>
    </source>
</evidence>
<dbReference type="InterPro" id="IPR013130">
    <property type="entry name" value="Fe3_Rdtase_TM_dom"/>
</dbReference>
<dbReference type="GO" id="GO:0016679">
    <property type="term" value="F:oxidoreductase activity, acting on diphenols and related substances as donors"/>
    <property type="evidence" value="ECO:0007669"/>
    <property type="project" value="TreeGrafter"/>
</dbReference>
<name>A0A1I5VJW1_9RHOB</name>
<keyword evidence="2 7" id="KW-0813">Transport</keyword>
<evidence type="ECO:0000256" key="4">
    <source>
        <dbReference type="ARBA" id="ARBA00022989"/>
    </source>
</evidence>
<evidence type="ECO:0000313" key="9">
    <source>
        <dbReference type="EMBL" id="SFQ07597.1"/>
    </source>
</evidence>
<dbReference type="InterPro" id="IPR022837">
    <property type="entry name" value="MsrQ-like"/>
</dbReference>
<keyword evidence="10" id="KW-1185">Reference proteome</keyword>
<evidence type="ECO:0000256" key="5">
    <source>
        <dbReference type="ARBA" id="ARBA00023004"/>
    </source>
</evidence>
<dbReference type="HAMAP" id="MF_01207">
    <property type="entry name" value="MsrQ"/>
    <property type="match status" value="1"/>
</dbReference>
<keyword evidence="5 7" id="KW-0408">Iron</keyword>
<dbReference type="PANTHER" id="PTHR36964:SF1">
    <property type="entry name" value="PROTEIN-METHIONINE-SULFOXIDE REDUCTASE HEME-BINDING SUBUNIT MSRQ"/>
    <property type="match status" value="1"/>
</dbReference>
<comment type="function">
    <text evidence="7">Part of the MsrPQ system that repairs oxidized periplasmic proteins containing methionine sulfoxide residues (Met-O), using respiratory chain electrons. Thus protects these proteins from oxidative-stress damage caused by reactive species of oxygen and chlorine generated by the host defense mechanisms. MsrPQ is essential for the maintenance of envelope integrity under bleach stress, rescuing a wide series of structurally unrelated periplasmic proteins from methionine oxidation. MsrQ provides electrons for reduction to the reductase catalytic subunit MsrP, using the quinone pool of the respiratory chain.</text>
</comment>
<sequence length="205" mass="23209">MAWRDRVNGWARRIPTWAVYLVYALPAPWFFYLGLTGGLGVEPIEALEHEYGEIALQLLIIGLCITPLRRHAGLNFMKFRRAFGLLAFFYVVLHLSVWAILDVQALSAVWADIVKRPYITVGMAGFLLLLPLALTSNALSVRRLGPRWRKLHRLVYPAVLLGAIHFVMLRKGLQIEPLIYLLVVVALLALRLEVRSIPGFARSRG</sequence>
<feature type="domain" description="Ferric oxidoreductase" evidence="8">
    <location>
        <begin position="54"/>
        <end position="162"/>
    </location>
</feature>
<protein>
    <recommendedName>
        <fullName evidence="7">Protein-methionine-sulfoxide reductase heme-binding subunit MsrQ</fullName>
    </recommendedName>
    <alternativeName>
        <fullName evidence="7">Flavocytochrome MsrQ</fullName>
    </alternativeName>
</protein>
<dbReference type="GO" id="GO:0005886">
    <property type="term" value="C:plasma membrane"/>
    <property type="evidence" value="ECO:0007669"/>
    <property type="project" value="UniProtKB-SubCell"/>
</dbReference>
<dbReference type="AlphaFoldDB" id="A0A1I5VJW1"/>
<keyword evidence="7" id="KW-0479">Metal-binding</keyword>
<reference evidence="10" key="1">
    <citation type="submission" date="2016-10" db="EMBL/GenBank/DDBJ databases">
        <authorList>
            <person name="Varghese N."/>
            <person name="Submissions S."/>
        </authorList>
    </citation>
    <scope>NUCLEOTIDE SEQUENCE [LARGE SCALE GENOMIC DNA]</scope>
    <source>
        <strain evidence="10">JCM 10271</strain>
    </source>
</reference>
<dbReference type="Proteomes" id="UP000243106">
    <property type="component" value="Unassembled WGS sequence"/>
</dbReference>
<evidence type="ECO:0000259" key="8">
    <source>
        <dbReference type="Pfam" id="PF01794"/>
    </source>
</evidence>
<comment type="subcellular location">
    <subcellularLocation>
        <location evidence="7">Cell membrane</location>
        <topology evidence="7">Multi-pass membrane protein</topology>
    </subcellularLocation>
    <subcellularLocation>
        <location evidence="1">Membrane</location>
        <topology evidence="1">Multi-pass membrane protein</topology>
    </subcellularLocation>
</comment>
<evidence type="ECO:0000256" key="3">
    <source>
        <dbReference type="ARBA" id="ARBA00022692"/>
    </source>
</evidence>
<dbReference type="NCBIfam" id="NF003833">
    <property type="entry name" value="PRK05419.1-5"/>
    <property type="match status" value="1"/>
</dbReference>
<dbReference type="GO" id="GO:0009055">
    <property type="term" value="F:electron transfer activity"/>
    <property type="evidence" value="ECO:0007669"/>
    <property type="project" value="UniProtKB-UniRule"/>
</dbReference>
<accession>A0A1I5VJW1</accession>
<keyword evidence="7" id="KW-0288">FMN</keyword>
<dbReference type="GO" id="GO:0020037">
    <property type="term" value="F:heme binding"/>
    <property type="evidence" value="ECO:0007669"/>
    <property type="project" value="UniProtKB-UniRule"/>
</dbReference>
<comment type="similarity">
    <text evidence="7">Belongs to the MsrQ family.</text>
</comment>
<dbReference type="STRING" id="93684.SAMN05421853_101552"/>
<keyword evidence="4 7" id="KW-1133">Transmembrane helix</keyword>
<dbReference type="PANTHER" id="PTHR36964">
    <property type="entry name" value="PROTEIN-METHIONINE-SULFOXIDE REDUCTASE HEME-BINDING SUBUNIT MSRQ"/>
    <property type="match status" value="1"/>
</dbReference>
<comment type="cofactor">
    <cofactor evidence="7">
        <name>heme b</name>
        <dbReference type="ChEBI" id="CHEBI:60344"/>
    </cofactor>
    <text evidence="7">Binds 1 heme b (iron(II)-protoporphyrin IX) group per subunit.</text>
</comment>
<keyword evidence="3 7" id="KW-0812">Transmembrane</keyword>
<dbReference type="GO" id="GO:0030091">
    <property type="term" value="P:protein repair"/>
    <property type="evidence" value="ECO:0007669"/>
    <property type="project" value="UniProtKB-UniRule"/>
</dbReference>
<evidence type="ECO:0000256" key="6">
    <source>
        <dbReference type="ARBA" id="ARBA00023136"/>
    </source>
</evidence>
<dbReference type="GO" id="GO:0046872">
    <property type="term" value="F:metal ion binding"/>
    <property type="evidence" value="ECO:0007669"/>
    <property type="project" value="UniProtKB-KW"/>
</dbReference>
<dbReference type="RefSeq" id="WP_093009231.1">
    <property type="nucleotide sequence ID" value="NZ_FOXV01000001.1"/>
</dbReference>
<feature type="transmembrane region" description="Helical" evidence="7">
    <location>
        <begin position="175"/>
        <end position="194"/>
    </location>
</feature>
<keyword evidence="7" id="KW-0249">Electron transport</keyword>
<dbReference type="Pfam" id="PF01794">
    <property type="entry name" value="Ferric_reduct"/>
    <property type="match status" value="1"/>
</dbReference>
<comment type="cofactor">
    <cofactor evidence="7">
        <name>FMN</name>
        <dbReference type="ChEBI" id="CHEBI:58210"/>
    </cofactor>
    <text evidence="7">Binds 1 FMN per subunit.</text>
</comment>